<feature type="non-terminal residue" evidence="1">
    <location>
        <position position="36"/>
    </location>
</feature>
<evidence type="ECO:0000313" key="2">
    <source>
        <dbReference type="Proteomes" id="UP000265618"/>
    </source>
</evidence>
<accession>A0A391NYE2</accession>
<dbReference type="EMBL" id="BDIP01011451">
    <property type="protein sequence ID" value="GCA65530.1"/>
    <property type="molecule type" value="Genomic_DNA"/>
</dbReference>
<gene>
    <name evidence="1" type="ORF">KIPB_017319</name>
</gene>
<organism evidence="1 2">
    <name type="scientific">Kipferlia bialata</name>
    <dbReference type="NCBI Taxonomy" id="797122"/>
    <lineage>
        <taxon>Eukaryota</taxon>
        <taxon>Metamonada</taxon>
        <taxon>Carpediemonas-like organisms</taxon>
        <taxon>Kipferlia</taxon>
    </lineage>
</organism>
<proteinExistence type="predicted"/>
<keyword evidence="2" id="KW-1185">Reference proteome</keyword>
<comment type="caution">
    <text evidence="1">The sequence shown here is derived from an EMBL/GenBank/DDBJ whole genome shotgun (WGS) entry which is preliminary data.</text>
</comment>
<evidence type="ECO:0000313" key="1">
    <source>
        <dbReference type="EMBL" id="GCA65530.1"/>
    </source>
</evidence>
<reference evidence="1 2" key="1">
    <citation type="journal article" date="2018" name="PLoS ONE">
        <title>The draft genome of Kipferlia bialata reveals reductive genome evolution in fornicate parasites.</title>
        <authorList>
            <person name="Tanifuji G."/>
            <person name="Takabayashi S."/>
            <person name="Kume K."/>
            <person name="Takagi M."/>
            <person name="Nakayama T."/>
            <person name="Kamikawa R."/>
            <person name="Inagaki Y."/>
            <person name="Hashimoto T."/>
        </authorList>
    </citation>
    <scope>NUCLEOTIDE SEQUENCE [LARGE SCALE GENOMIC DNA]</scope>
    <source>
        <strain evidence="1">NY0173</strain>
    </source>
</reference>
<sequence>MSEPCPLQGGCKDRRCRLEHPETWDPPLDYKFKLPN</sequence>
<dbReference type="AlphaFoldDB" id="A0A391NYE2"/>
<dbReference type="Proteomes" id="UP000265618">
    <property type="component" value="Unassembled WGS sequence"/>
</dbReference>
<evidence type="ECO:0008006" key="3">
    <source>
        <dbReference type="Google" id="ProtNLM"/>
    </source>
</evidence>
<protein>
    <recommendedName>
        <fullName evidence="3">C3H1-type domain-containing protein</fullName>
    </recommendedName>
</protein>
<name>A0A391NYE2_9EUKA</name>